<dbReference type="InterPro" id="IPR015919">
    <property type="entry name" value="Cadherin-like_sf"/>
</dbReference>
<proteinExistence type="predicted"/>
<accession>A0A0S7WLH2</accession>
<dbReference type="Proteomes" id="UP000051124">
    <property type="component" value="Unassembled WGS sequence"/>
</dbReference>
<dbReference type="Pfam" id="PF05345">
    <property type="entry name" value="He_PIG"/>
    <property type="match status" value="1"/>
</dbReference>
<dbReference type="GO" id="GO:0005509">
    <property type="term" value="F:calcium ion binding"/>
    <property type="evidence" value="ECO:0007669"/>
    <property type="project" value="InterPro"/>
</dbReference>
<dbReference type="SUPFAM" id="SSF49313">
    <property type="entry name" value="Cadherin-like"/>
    <property type="match status" value="1"/>
</dbReference>
<evidence type="ECO:0008006" key="3">
    <source>
        <dbReference type="Google" id="ProtNLM"/>
    </source>
</evidence>
<gene>
    <name evidence="1" type="ORF">AMJ40_01235</name>
</gene>
<sequence>MVERHKRWTVTILISLLVLLGCKGGGSSRKEFFRVGRAYLLPERVKKGEKVELILETISEHKNIDVEIEWRKNRAPIQDVTSSDLSSFYFEKGDSIWARVQVKRYGEVVKALVLGPVLCINSPPAISNLKIASLDPSTLSAQVEYEDMDGDNVALSTNWYRNGILVHEGETFTTSHLRHGDTVLVEVTPHDGDSRGKAVVSTPVVIGNHPPTIVSAPPRLIGTHYTYRIDANDPDGDRLTYRLAEGPHGMTVDSTGVLAWTKDEHSDSLYMIEVEVLDGFGGTATQRFSLEIRKNVNP</sequence>
<name>A0A0S7WLH2_UNCT6</name>
<evidence type="ECO:0000313" key="1">
    <source>
        <dbReference type="EMBL" id="KPJ51002.1"/>
    </source>
</evidence>
<dbReference type="PROSITE" id="PS51257">
    <property type="entry name" value="PROKAR_LIPOPROTEIN"/>
    <property type="match status" value="1"/>
</dbReference>
<dbReference type="AlphaFoldDB" id="A0A0S7WLH2"/>
<dbReference type="EMBL" id="LIZT01000008">
    <property type="protein sequence ID" value="KPJ51002.1"/>
    <property type="molecule type" value="Genomic_DNA"/>
</dbReference>
<organism evidence="1 2">
    <name type="scientific">candidate division TA06 bacterium DG_26</name>
    <dbReference type="NCBI Taxonomy" id="1703771"/>
    <lineage>
        <taxon>Bacteria</taxon>
        <taxon>Bacteria division TA06</taxon>
    </lineage>
</organism>
<evidence type="ECO:0000313" key="2">
    <source>
        <dbReference type="Proteomes" id="UP000051124"/>
    </source>
</evidence>
<dbReference type="Gene3D" id="2.60.40.10">
    <property type="entry name" value="Immunoglobulins"/>
    <property type="match status" value="1"/>
</dbReference>
<dbReference type="GO" id="GO:0016020">
    <property type="term" value="C:membrane"/>
    <property type="evidence" value="ECO:0007669"/>
    <property type="project" value="InterPro"/>
</dbReference>
<protein>
    <recommendedName>
        <fullName evidence="3">Cadherin domain-containing protein</fullName>
    </recommendedName>
</protein>
<dbReference type="InterPro" id="IPR013783">
    <property type="entry name" value="Ig-like_fold"/>
</dbReference>
<reference evidence="1 2" key="1">
    <citation type="journal article" date="2015" name="Microbiome">
        <title>Genomic resolution of linkages in carbon, nitrogen, and sulfur cycling among widespread estuary sediment bacteria.</title>
        <authorList>
            <person name="Baker B.J."/>
            <person name="Lazar C.S."/>
            <person name="Teske A.P."/>
            <person name="Dick G.J."/>
        </authorList>
    </citation>
    <scope>NUCLEOTIDE SEQUENCE [LARGE SCALE GENOMIC DNA]</scope>
    <source>
        <strain evidence="1">DG_26</strain>
    </source>
</reference>
<comment type="caution">
    <text evidence="1">The sequence shown here is derived from an EMBL/GenBank/DDBJ whole genome shotgun (WGS) entry which is preliminary data.</text>
</comment>